<proteinExistence type="predicted"/>
<dbReference type="AlphaFoldDB" id="A0AAN4VVK4"/>
<dbReference type="Proteomes" id="UP001310022">
    <property type="component" value="Unassembled WGS sequence"/>
</dbReference>
<evidence type="ECO:0000313" key="2">
    <source>
        <dbReference type="Proteomes" id="UP001310022"/>
    </source>
</evidence>
<name>A0AAN4VVK4_9BACT</name>
<dbReference type="InterPro" id="IPR019853">
    <property type="entry name" value="GldB-like"/>
</dbReference>
<evidence type="ECO:0008006" key="3">
    <source>
        <dbReference type="Google" id="ProtNLM"/>
    </source>
</evidence>
<dbReference type="PROSITE" id="PS51257">
    <property type="entry name" value="PROKAR_LIPOPROTEIN"/>
    <property type="match status" value="1"/>
</dbReference>
<sequence length="339" mass="38928">MNFSKIKYFMVLLTAIACGRNQTEDPCGQQPNTENIALQLDFTSTASALKKISSKEEVALFLKNQPAFATLFLKQGQHPHDSILVNQLFDRSQHPAFQELIQESEKVFDQYDLKQEFEQAFKNIKYHYPEFKAPRIVTGVTGFDTNFQGFDDDLYVSDSLIIIGLDYFLGEGAKYRPNSMPQYILRRYSPEYIVPSVINQLADGFMRSNAKDRSMLADMIFYGKSYYFTKQILPCVADTVIIGYTEEEFNESKEHSKVIWASLVKNQMLYESGNELKKKFIGERPKTLEIGEKCPGRIGQWVGWEIVKKYMEENESADLKSLMANPNAENIFANSKYKG</sequence>
<organism evidence="1 2">
    <name type="scientific">Persicobacter diffluens</name>
    <dbReference type="NCBI Taxonomy" id="981"/>
    <lineage>
        <taxon>Bacteria</taxon>
        <taxon>Pseudomonadati</taxon>
        <taxon>Bacteroidota</taxon>
        <taxon>Cytophagia</taxon>
        <taxon>Cytophagales</taxon>
        <taxon>Persicobacteraceae</taxon>
        <taxon>Persicobacter</taxon>
    </lineage>
</organism>
<evidence type="ECO:0000313" key="1">
    <source>
        <dbReference type="EMBL" id="GJM59610.1"/>
    </source>
</evidence>
<dbReference type="RefSeq" id="WP_338235616.1">
    <property type="nucleotide sequence ID" value="NZ_BQKE01000001.1"/>
</dbReference>
<dbReference type="EMBL" id="BQKE01000001">
    <property type="protein sequence ID" value="GJM59610.1"/>
    <property type="molecule type" value="Genomic_DNA"/>
</dbReference>
<comment type="caution">
    <text evidence="1">The sequence shown here is derived from an EMBL/GenBank/DDBJ whole genome shotgun (WGS) entry which is preliminary data.</text>
</comment>
<accession>A0AAN4VVK4</accession>
<keyword evidence="2" id="KW-1185">Reference proteome</keyword>
<gene>
    <name evidence="1" type="ORF">PEDI_01620</name>
</gene>
<reference evidence="1 2" key="1">
    <citation type="submission" date="2021-12" db="EMBL/GenBank/DDBJ databases">
        <title>Genome sequencing of bacteria with rrn-lacking chromosome and rrn-plasmid.</title>
        <authorList>
            <person name="Anda M."/>
            <person name="Iwasaki W."/>
        </authorList>
    </citation>
    <scope>NUCLEOTIDE SEQUENCE [LARGE SCALE GENOMIC DNA]</scope>
    <source>
        <strain evidence="1 2">NBRC 15940</strain>
    </source>
</reference>
<dbReference type="Pfam" id="PF25594">
    <property type="entry name" value="GldB_lipo"/>
    <property type="match status" value="1"/>
</dbReference>
<protein>
    <recommendedName>
        <fullName evidence="3">Gliding motility lipoprotein GldB</fullName>
    </recommendedName>
</protein>